<dbReference type="SUPFAM" id="SSF52402">
    <property type="entry name" value="Adenine nucleotide alpha hydrolases-like"/>
    <property type="match status" value="2"/>
</dbReference>
<dbReference type="PANTHER" id="PTHR46268">
    <property type="entry name" value="STRESS RESPONSE PROTEIN NHAX"/>
    <property type="match status" value="1"/>
</dbReference>
<sequence>MDSIRQIVVHFGDASPASQHALGVAAALARQHGAGLSLRAVVESVASGAYLSPEAAALATQLVTEQMQTLKTQAQAQLEAQCGGVQAELVHRADEAVDHLIEASRATDLLVLSQPEPGRGLSLEAMARILVQASCPVLLVPFIGAAPTLGQTVLLAWSGTRESARAMNDALPWLRAARQVEQLALDAEEPLAWSAVQAHLRRHGVPLQPRLLPLARQPSLGERLARAWSPDASVAEALLSRAADSGADLIVCGAYGHPRAWELVLGGVTRELLQSMTVPVLFSH</sequence>
<dbReference type="PANTHER" id="PTHR46268:SF15">
    <property type="entry name" value="UNIVERSAL STRESS PROTEIN HP_0031"/>
    <property type="match status" value="1"/>
</dbReference>
<dbReference type="Proteomes" id="UP000613266">
    <property type="component" value="Unassembled WGS sequence"/>
</dbReference>
<protein>
    <submittedName>
        <fullName evidence="3">Universal stress protein</fullName>
    </submittedName>
</protein>
<feature type="domain" description="UspA" evidence="2">
    <location>
        <begin position="232"/>
        <end position="281"/>
    </location>
</feature>
<name>A0A931J2X6_9BURK</name>
<dbReference type="EMBL" id="JAEDAK010000013">
    <property type="protein sequence ID" value="MBH9578556.1"/>
    <property type="molecule type" value="Genomic_DNA"/>
</dbReference>
<evidence type="ECO:0000313" key="3">
    <source>
        <dbReference type="EMBL" id="MBH9578556.1"/>
    </source>
</evidence>
<proteinExistence type="inferred from homology"/>
<dbReference type="Pfam" id="PF00582">
    <property type="entry name" value="Usp"/>
    <property type="match status" value="2"/>
</dbReference>
<dbReference type="Gene3D" id="3.40.50.12370">
    <property type="match status" value="1"/>
</dbReference>
<dbReference type="RefSeq" id="WP_198112328.1">
    <property type="nucleotide sequence ID" value="NZ_JAEDAK010000013.1"/>
</dbReference>
<organism evidence="3 4">
    <name type="scientific">Inhella proteolytica</name>
    <dbReference type="NCBI Taxonomy" id="2795029"/>
    <lineage>
        <taxon>Bacteria</taxon>
        <taxon>Pseudomonadati</taxon>
        <taxon>Pseudomonadota</taxon>
        <taxon>Betaproteobacteria</taxon>
        <taxon>Burkholderiales</taxon>
        <taxon>Sphaerotilaceae</taxon>
        <taxon>Inhella</taxon>
    </lineage>
</organism>
<evidence type="ECO:0000259" key="2">
    <source>
        <dbReference type="Pfam" id="PF00582"/>
    </source>
</evidence>
<feature type="domain" description="UspA" evidence="2">
    <location>
        <begin position="13"/>
        <end position="141"/>
    </location>
</feature>
<dbReference type="AlphaFoldDB" id="A0A931J2X6"/>
<comment type="similarity">
    <text evidence="1">Belongs to the universal stress protein A family.</text>
</comment>
<reference evidence="3" key="1">
    <citation type="submission" date="2020-12" db="EMBL/GenBank/DDBJ databases">
        <title>The genome sequence of Inhella sp. 1Y17.</title>
        <authorList>
            <person name="Liu Y."/>
        </authorList>
    </citation>
    <scope>NUCLEOTIDE SEQUENCE</scope>
    <source>
        <strain evidence="3">1Y17</strain>
    </source>
</reference>
<evidence type="ECO:0000313" key="4">
    <source>
        <dbReference type="Proteomes" id="UP000613266"/>
    </source>
</evidence>
<dbReference type="PRINTS" id="PR01438">
    <property type="entry name" value="UNVRSLSTRESS"/>
</dbReference>
<gene>
    <name evidence="3" type="ORF">I7X39_16815</name>
</gene>
<comment type="caution">
    <text evidence="3">The sequence shown here is derived from an EMBL/GenBank/DDBJ whole genome shotgun (WGS) entry which is preliminary data.</text>
</comment>
<evidence type="ECO:0000256" key="1">
    <source>
        <dbReference type="ARBA" id="ARBA00008791"/>
    </source>
</evidence>
<dbReference type="CDD" id="cd00293">
    <property type="entry name" value="USP-like"/>
    <property type="match status" value="2"/>
</dbReference>
<dbReference type="InterPro" id="IPR006015">
    <property type="entry name" value="Universal_stress_UspA"/>
</dbReference>
<dbReference type="InterPro" id="IPR006016">
    <property type="entry name" value="UspA"/>
</dbReference>
<accession>A0A931J2X6</accession>
<keyword evidence="4" id="KW-1185">Reference proteome</keyword>